<dbReference type="RefSeq" id="WP_070079014.1">
    <property type="nucleotide sequence ID" value="NZ_CP017415.1"/>
</dbReference>
<evidence type="ECO:0000313" key="4">
    <source>
        <dbReference type="Proteomes" id="UP000095401"/>
    </source>
</evidence>
<dbReference type="GO" id="GO:0009103">
    <property type="term" value="P:lipopolysaccharide biosynthetic process"/>
    <property type="evidence" value="ECO:0007669"/>
    <property type="project" value="TreeGrafter"/>
</dbReference>
<proteinExistence type="predicted"/>
<dbReference type="Proteomes" id="UP000095401">
    <property type="component" value="Chromosome"/>
</dbReference>
<gene>
    <name evidence="3" type="ORF">BI364_12410</name>
</gene>
<dbReference type="PANTHER" id="PTHR46401">
    <property type="entry name" value="GLYCOSYLTRANSFERASE WBBK-RELATED"/>
    <property type="match status" value="1"/>
</dbReference>
<protein>
    <recommendedName>
        <fullName evidence="2">Glycosyl transferase family 1 domain-containing protein</fullName>
    </recommendedName>
</protein>
<organism evidence="3 4">
    <name type="scientific">Acidihalobacter yilgarnensis</name>
    <dbReference type="NCBI Taxonomy" id="2819280"/>
    <lineage>
        <taxon>Bacteria</taxon>
        <taxon>Pseudomonadati</taxon>
        <taxon>Pseudomonadota</taxon>
        <taxon>Gammaproteobacteria</taxon>
        <taxon>Chromatiales</taxon>
        <taxon>Ectothiorhodospiraceae</taxon>
        <taxon>Acidihalobacter</taxon>
    </lineage>
</organism>
<dbReference type="GO" id="GO:0016757">
    <property type="term" value="F:glycosyltransferase activity"/>
    <property type="evidence" value="ECO:0007669"/>
    <property type="project" value="InterPro"/>
</dbReference>
<dbReference type="AlphaFoldDB" id="A0A1D8IQI1"/>
<sequence length="360" mass="40134">MKITFVLPGAACNPVGGFKVVYEYANGLAQRGHDVVVVQPAVVQKAGSAFWLLAKTARYLQRSLDGSYHPRAWFRLDRAVKVKWVYSLSERWIPEGDVIIATAWQTAEWIRTYGRSKGRQFYLIHDYEYFQVADSETRRRMALTYNAGMHNIVTSPAGIEMLSICNASYASYIPNAIDFKVMGLKVGIESESRISIGFPSRPERFKGTQDAVAALTTLHARLGNALDVWSFGGAKPVYLPEWINYHRRPSDEVLCQLYNHAMIFVVPSLYEGWGLPGAEAMACGAALISTDNGGVRAYATDSQTALLSPSGDIDALAANINRLIQDRDLRLRLAQAGFEHIQEFTWKRALDSLEACLIED</sequence>
<dbReference type="Pfam" id="PF00534">
    <property type="entry name" value="Glycos_transf_1"/>
    <property type="match status" value="1"/>
</dbReference>
<name>A0A1D8IQI1_9GAMM</name>
<dbReference type="CDD" id="cd03801">
    <property type="entry name" value="GT4_PimA-like"/>
    <property type="match status" value="1"/>
</dbReference>
<accession>A0A1D8IQI1</accession>
<dbReference type="SUPFAM" id="SSF53756">
    <property type="entry name" value="UDP-Glycosyltransferase/glycogen phosphorylase"/>
    <property type="match status" value="1"/>
</dbReference>
<dbReference type="EMBL" id="CP017415">
    <property type="protein sequence ID" value="AOU98654.1"/>
    <property type="molecule type" value="Genomic_DNA"/>
</dbReference>
<evidence type="ECO:0000256" key="1">
    <source>
        <dbReference type="ARBA" id="ARBA00022679"/>
    </source>
</evidence>
<dbReference type="Gene3D" id="3.40.50.11090">
    <property type="match status" value="1"/>
</dbReference>
<feature type="domain" description="Glycosyl transferase family 1" evidence="2">
    <location>
        <begin position="250"/>
        <end position="338"/>
    </location>
</feature>
<keyword evidence="1" id="KW-0808">Transferase</keyword>
<dbReference type="InterPro" id="IPR001296">
    <property type="entry name" value="Glyco_trans_1"/>
</dbReference>
<evidence type="ECO:0000259" key="2">
    <source>
        <dbReference type="Pfam" id="PF00534"/>
    </source>
</evidence>
<dbReference type="KEGG" id="aprs:BI364_12410"/>
<keyword evidence="4" id="KW-1185">Reference proteome</keyword>
<dbReference type="PANTHER" id="PTHR46401:SF2">
    <property type="entry name" value="GLYCOSYLTRANSFERASE WBBK-RELATED"/>
    <property type="match status" value="1"/>
</dbReference>
<evidence type="ECO:0000313" key="3">
    <source>
        <dbReference type="EMBL" id="AOU98654.1"/>
    </source>
</evidence>
<reference evidence="4" key="1">
    <citation type="submission" date="2016-09" db="EMBL/GenBank/DDBJ databases">
        <title>Acidihalobacter prosperus F5.</title>
        <authorList>
            <person name="Khaleque H.N."/>
            <person name="Ramsay J.P."/>
            <person name="Kaksonen A.H."/>
            <person name="Boxall N.J."/>
            <person name="Watkin E.L.J."/>
        </authorList>
    </citation>
    <scope>NUCLEOTIDE SEQUENCE [LARGE SCALE GENOMIC DNA]</scope>
    <source>
        <strain evidence="4">F5</strain>
    </source>
</reference>
<dbReference type="Gene3D" id="3.40.50.2000">
    <property type="entry name" value="Glycogen Phosphorylase B"/>
    <property type="match status" value="1"/>
</dbReference>